<dbReference type="AlphaFoldDB" id="A0A7G9SIJ6"/>
<reference evidence="2 3" key="1">
    <citation type="submission" date="2020-08" db="EMBL/GenBank/DDBJ databases">
        <title>Genome sequence of Sphingomonas lutea KCTC 23642T.</title>
        <authorList>
            <person name="Hyun D.-W."/>
            <person name="Bae J.-W."/>
        </authorList>
    </citation>
    <scope>NUCLEOTIDE SEQUENCE [LARGE SCALE GENOMIC DNA]</scope>
    <source>
        <strain evidence="2 3">KCTC 23642</strain>
    </source>
</reference>
<dbReference type="Gene3D" id="2.60.40.10">
    <property type="entry name" value="Immunoglobulins"/>
    <property type="match status" value="1"/>
</dbReference>
<feature type="signal peptide" evidence="1">
    <location>
        <begin position="1"/>
        <end position="26"/>
    </location>
</feature>
<evidence type="ECO:0000256" key="1">
    <source>
        <dbReference type="SAM" id="SignalP"/>
    </source>
</evidence>
<protein>
    <submittedName>
        <fullName evidence="2">Carboxypeptidase regulatory-like domain-containing protein</fullName>
    </submittedName>
</protein>
<dbReference type="GO" id="GO:0004180">
    <property type="term" value="F:carboxypeptidase activity"/>
    <property type="evidence" value="ECO:0007669"/>
    <property type="project" value="UniProtKB-KW"/>
</dbReference>
<keyword evidence="3" id="KW-1185">Reference proteome</keyword>
<evidence type="ECO:0000313" key="2">
    <source>
        <dbReference type="EMBL" id="QNN67671.1"/>
    </source>
</evidence>
<gene>
    <name evidence="2" type="ORF">H9L13_01605</name>
</gene>
<dbReference type="KEGG" id="slut:H9L13_01605"/>
<dbReference type="InterPro" id="IPR013783">
    <property type="entry name" value="Ig-like_fold"/>
</dbReference>
<accession>A0A7G9SIJ6</accession>
<keyword evidence="2" id="KW-0121">Carboxypeptidase</keyword>
<dbReference type="Proteomes" id="UP000515971">
    <property type="component" value="Chromosome"/>
</dbReference>
<feature type="chain" id="PRO_5028826984" evidence="1">
    <location>
        <begin position="27"/>
        <end position="896"/>
    </location>
</feature>
<dbReference type="Pfam" id="PF13620">
    <property type="entry name" value="CarboxypepD_reg"/>
    <property type="match status" value="1"/>
</dbReference>
<name>A0A7G9SIJ6_9SPHN</name>
<keyword evidence="2" id="KW-0378">Hydrolase</keyword>
<dbReference type="EMBL" id="CP060718">
    <property type="protein sequence ID" value="QNN67671.1"/>
    <property type="molecule type" value="Genomic_DNA"/>
</dbReference>
<dbReference type="SUPFAM" id="SSF49478">
    <property type="entry name" value="Cna protein B-type domain"/>
    <property type="match status" value="1"/>
</dbReference>
<keyword evidence="2" id="KW-0645">Protease</keyword>
<organism evidence="2 3">
    <name type="scientific">Sphingomonas lutea</name>
    <dbReference type="NCBI Taxonomy" id="1045317"/>
    <lineage>
        <taxon>Bacteria</taxon>
        <taxon>Pseudomonadati</taxon>
        <taxon>Pseudomonadota</taxon>
        <taxon>Alphaproteobacteria</taxon>
        <taxon>Sphingomonadales</taxon>
        <taxon>Sphingomonadaceae</taxon>
        <taxon>Sphingomonas</taxon>
    </lineage>
</organism>
<evidence type="ECO:0000313" key="3">
    <source>
        <dbReference type="Proteomes" id="UP000515971"/>
    </source>
</evidence>
<sequence length="896" mass="95910">MAFGRTWLGKAAMLLALGAGSIAASAPGAQSEAWTADPETQFLLDVNIRQLRLGDGVRAYATPEGTCVVLGDFLTALDVPMRIDLTAKRASGWAFKEKHRIAIDLATMTARFGAASEPIAPGTIRETPEGWCADTAALTRWFGIGVKAVTAGSVLKLDSKDKLPVELAIERTQRAKMIKKASFDLGSLPQVRLPYRMWRAPALDFVVNAGLTYRASDGMRVDRQTSVYAAGEIARLSYDAQLTTNQKGLPENVRLRAFRSDPEGKLLGPLKATHFGLGDVAGYATRLSGSAAGGRGGIVTNRPLVAQTAFDRTRFEGDLPLGWEAEIYRNGELLGFAKPSADQRYVFEDVQLLYGDNRIEIRMYGPQGQERTREEQVNVGQDNVPKGKTWYWAGVNQPGRDLLALTKPPDSSALPKAQAAAAIEHGVDQRTSVGVLARAMLVNDERLTFVEGNVRRSIGSAMVEVSAARETGGGVAARAQLLGKIGPVNVNAEALIAKDFHLQGERRESVRDLRVALDAPIKIGRTSLPAHADVHLRERPDGTRQVEAAARLAANLQGFNLATDLKYRKTFDARGGAPPPEVNWGLIGTGRVGDVRLRGGATFDVSPSARFRSAELSAYWSASDNVDWEGDLVYEAEARRGRARISHIRRLNALAIALTGEASTDGAVALGVNLNFSLDPRQGMRLSRTPLAQNGIVRATVYRDLNDNGIREPSEPLEKGALVLAGTRPSDRPTDAKGAVTVAGLPAYAPITVGIDQTSLTDPMLTPKRALQVVVPRPGIPAEVEIGLVGGGDAEGMIVKSGGVPVEGVELELIDAAGKVVQRTQTDFDGFFLFERIPYGRYAVRVAAPSAAAAKIASHLDASFEISGAKSIVRLGLIHVTPQPALAAGDARPHSP</sequence>
<keyword evidence="1" id="KW-0732">Signal</keyword>
<proteinExistence type="predicted"/>
<dbReference type="RefSeq" id="WP_187538441.1">
    <property type="nucleotide sequence ID" value="NZ_BAABJT010000001.1"/>
</dbReference>